<dbReference type="eggNOG" id="ENOG5033D3T">
    <property type="taxonomic scope" value="Bacteria"/>
</dbReference>
<dbReference type="EMBL" id="JOJP01000001">
    <property type="protein sequence ID" value="KEI70806.1"/>
    <property type="molecule type" value="Genomic_DNA"/>
</dbReference>
<dbReference type="RefSeq" id="WP_020580578.1">
    <property type="nucleotide sequence ID" value="NZ_JOJP01000001.1"/>
</dbReference>
<dbReference type="Proteomes" id="UP000027997">
    <property type="component" value="Unassembled WGS sequence"/>
</dbReference>
<organism evidence="2 3">
    <name type="scientific">Endozoicomonas elysicola</name>
    <dbReference type="NCBI Taxonomy" id="305900"/>
    <lineage>
        <taxon>Bacteria</taxon>
        <taxon>Pseudomonadati</taxon>
        <taxon>Pseudomonadota</taxon>
        <taxon>Gammaproteobacteria</taxon>
        <taxon>Oceanospirillales</taxon>
        <taxon>Endozoicomonadaceae</taxon>
        <taxon>Endozoicomonas</taxon>
    </lineage>
</organism>
<evidence type="ECO:0000313" key="3">
    <source>
        <dbReference type="Proteomes" id="UP000027997"/>
    </source>
</evidence>
<feature type="region of interest" description="Disordered" evidence="1">
    <location>
        <begin position="1"/>
        <end position="21"/>
    </location>
</feature>
<comment type="caution">
    <text evidence="2">The sequence shown here is derived from an EMBL/GenBank/DDBJ whole genome shotgun (WGS) entry which is preliminary data.</text>
</comment>
<dbReference type="STRING" id="305900.GV64_08640"/>
<protein>
    <submittedName>
        <fullName evidence="2">Uncharacterized protein</fullName>
    </submittedName>
</protein>
<name>A0A081K9I0_9GAMM</name>
<accession>A0A081K9I0</accession>
<evidence type="ECO:0000313" key="2">
    <source>
        <dbReference type="EMBL" id="KEI70806.1"/>
    </source>
</evidence>
<evidence type="ECO:0000256" key="1">
    <source>
        <dbReference type="SAM" id="MobiDB-lite"/>
    </source>
</evidence>
<dbReference type="AlphaFoldDB" id="A0A081K9I0"/>
<feature type="compositionally biased region" description="Low complexity" evidence="1">
    <location>
        <begin position="11"/>
        <end position="21"/>
    </location>
</feature>
<feature type="compositionally biased region" description="Gly residues" evidence="1">
    <location>
        <begin position="1"/>
        <end position="10"/>
    </location>
</feature>
<proteinExistence type="predicted"/>
<gene>
    <name evidence="2" type="ORF">GV64_08640</name>
</gene>
<keyword evidence="3" id="KW-1185">Reference proteome</keyword>
<sequence length="292" mass="31732">MSNPVGGTGSTGTESGTTSPTITLNDARIASLRAAGYTDAQIEALLSLADPDDQGNSLAPTHFYSVNKQTLNSLQYTGQLDEASQELVYLQAPIALVQEVSNPANWNGDNYIGPGASEINAYLLGEPVDFTKPSLDALIMSVLTARADILQTQLEEQIESIQQKNDLLETANAWLAEAKSLKTTAGTSGRSEITQEMKDFWEQMGAKLAEDSNGNPLGTDGDGDGLRSYNSAEWDVNIEALKGKIESLTSQSQLETTKLQQTINKYNQTFEMLSNFINKYFQSISTIIQNMR</sequence>
<reference evidence="2 3" key="1">
    <citation type="submission" date="2014-06" db="EMBL/GenBank/DDBJ databases">
        <title>Whole Genome Sequences of Three Symbiotic Endozoicomonas Bacteria.</title>
        <authorList>
            <person name="Neave M.J."/>
            <person name="Apprill A."/>
            <person name="Voolstra C.R."/>
        </authorList>
    </citation>
    <scope>NUCLEOTIDE SEQUENCE [LARGE SCALE GENOMIC DNA]</scope>
    <source>
        <strain evidence="2 3">DSM 22380</strain>
    </source>
</reference>